<evidence type="ECO:0000256" key="5">
    <source>
        <dbReference type="ARBA" id="ARBA00023136"/>
    </source>
</evidence>
<evidence type="ECO:0000313" key="8">
    <source>
        <dbReference type="Proteomes" id="UP001603857"/>
    </source>
</evidence>
<keyword evidence="8" id="KW-1185">Reference proteome</keyword>
<dbReference type="GO" id="GO:0016020">
    <property type="term" value="C:membrane"/>
    <property type="evidence" value="ECO:0007669"/>
    <property type="project" value="UniProtKB-SubCell"/>
</dbReference>
<accession>A0ABD1MTY9</accession>
<name>A0ABD1MTY9_9FABA</name>
<organism evidence="7 8">
    <name type="scientific">Flemingia macrophylla</name>
    <dbReference type="NCBI Taxonomy" id="520843"/>
    <lineage>
        <taxon>Eukaryota</taxon>
        <taxon>Viridiplantae</taxon>
        <taxon>Streptophyta</taxon>
        <taxon>Embryophyta</taxon>
        <taxon>Tracheophyta</taxon>
        <taxon>Spermatophyta</taxon>
        <taxon>Magnoliopsida</taxon>
        <taxon>eudicotyledons</taxon>
        <taxon>Gunneridae</taxon>
        <taxon>Pentapetalae</taxon>
        <taxon>rosids</taxon>
        <taxon>fabids</taxon>
        <taxon>Fabales</taxon>
        <taxon>Fabaceae</taxon>
        <taxon>Papilionoideae</taxon>
        <taxon>50 kb inversion clade</taxon>
        <taxon>NPAAA clade</taxon>
        <taxon>indigoferoid/millettioid clade</taxon>
        <taxon>Phaseoleae</taxon>
        <taxon>Flemingia</taxon>
    </lineage>
</organism>
<keyword evidence="5 6" id="KW-0472">Membrane</keyword>
<sequence length="201" mass="21913">MTKTPLSAVGDLIKLLPTGTVFVFQFVNPVLTNSGECNATNRWQSAILLVACGLSCAFSSFTDSYTGTDKKRHYGIVTDPYGLWQLSSVPPADFVDLSGYRLKFGDFVHVVLALLVFAVLGLLDNNTVHCFYPDFVSTQKQLLQVLPTVTGVVAGALFMLFPINRHGVGYPLTVDSNELTVDSNKTTHIGTDTAPKRQTTY</sequence>
<evidence type="ECO:0000256" key="2">
    <source>
        <dbReference type="ARBA" id="ARBA00008707"/>
    </source>
</evidence>
<evidence type="ECO:0000256" key="1">
    <source>
        <dbReference type="ARBA" id="ARBA00004141"/>
    </source>
</evidence>
<dbReference type="AlphaFoldDB" id="A0ABD1MTY9"/>
<dbReference type="Pfam" id="PF05078">
    <property type="entry name" value="DUF679"/>
    <property type="match status" value="1"/>
</dbReference>
<dbReference type="PANTHER" id="PTHR31621">
    <property type="entry name" value="PROTEIN DMP3"/>
    <property type="match status" value="1"/>
</dbReference>
<evidence type="ECO:0008006" key="9">
    <source>
        <dbReference type="Google" id="ProtNLM"/>
    </source>
</evidence>
<feature type="transmembrane region" description="Helical" evidence="6">
    <location>
        <begin position="12"/>
        <end position="31"/>
    </location>
</feature>
<comment type="similarity">
    <text evidence="2">Belongs to the plant DMP1 protein family.</text>
</comment>
<feature type="transmembrane region" description="Helical" evidence="6">
    <location>
        <begin position="43"/>
        <end position="62"/>
    </location>
</feature>
<dbReference type="EMBL" id="JBGMDY010000004">
    <property type="protein sequence ID" value="KAL2339106.1"/>
    <property type="molecule type" value="Genomic_DNA"/>
</dbReference>
<feature type="transmembrane region" description="Helical" evidence="6">
    <location>
        <begin position="104"/>
        <end position="123"/>
    </location>
</feature>
<comment type="subcellular location">
    <subcellularLocation>
        <location evidence="1">Membrane</location>
        <topology evidence="1">Multi-pass membrane protein</topology>
    </subcellularLocation>
</comment>
<gene>
    <name evidence="7" type="ORF">Fmac_013552</name>
</gene>
<proteinExistence type="inferred from homology"/>
<evidence type="ECO:0000256" key="4">
    <source>
        <dbReference type="ARBA" id="ARBA00022989"/>
    </source>
</evidence>
<feature type="transmembrane region" description="Helical" evidence="6">
    <location>
        <begin position="143"/>
        <end position="163"/>
    </location>
</feature>
<evidence type="ECO:0000256" key="3">
    <source>
        <dbReference type="ARBA" id="ARBA00022692"/>
    </source>
</evidence>
<dbReference type="PANTHER" id="PTHR31621:SF55">
    <property type="entry name" value="PROTEIN, PUTATIVE-RELATED"/>
    <property type="match status" value="1"/>
</dbReference>
<dbReference type="InterPro" id="IPR007770">
    <property type="entry name" value="DMP"/>
</dbReference>
<keyword evidence="3 6" id="KW-0812">Transmembrane</keyword>
<comment type="caution">
    <text evidence="7">The sequence shown here is derived from an EMBL/GenBank/DDBJ whole genome shotgun (WGS) entry which is preliminary data.</text>
</comment>
<evidence type="ECO:0000256" key="6">
    <source>
        <dbReference type="SAM" id="Phobius"/>
    </source>
</evidence>
<reference evidence="7 8" key="1">
    <citation type="submission" date="2024-08" db="EMBL/GenBank/DDBJ databases">
        <title>Insights into the chromosomal genome structure of Flemingia macrophylla.</title>
        <authorList>
            <person name="Ding Y."/>
            <person name="Zhao Y."/>
            <person name="Bi W."/>
            <person name="Wu M."/>
            <person name="Zhao G."/>
            <person name="Gong Y."/>
            <person name="Li W."/>
            <person name="Zhang P."/>
        </authorList>
    </citation>
    <scope>NUCLEOTIDE SEQUENCE [LARGE SCALE GENOMIC DNA]</scope>
    <source>
        <strain evidence="7">DYQJB</strain>
        <tissue evidence="7">Leaf</tissue>
    </source>
</reference>
<dbReference type="Proteomes" id="UP001603857">
    <property type="component" value="Unassembled WGS sequence"/>
</dbReference>
<evidence type="ECO:0000313" key="7">
    <source>
        <dbReference type="EMBL" id="KAL2339106.1"/>
    </source>
</evidence>
<keyword evidence="4 6" id="KW-1133">Transmembrane helix</keyword>
<protein>
    <recommendedName>
        <fullName evidence="9">DUF679 domain membrane protein 2</fullName>
    </recommendedName>
</protein>
<dbReference type="GO" id="GO:0005737">
    <property type="term" value="C:cytoplasm"/>
    <property type="evidence" value="ECO:0007669"/>
    <property type="project" value="UniProtKB-ARBA"/>
</dbReference>